<sequence length="69" mass="7935">MWRCNGMTLDKICGQDTDVNEMNCSTCKKRRAVNDEALSYGPNIIGRLYSISSQGVETWEYYVPRPIKK</sequence>
<gene>
    <name evidence="1" type="ORF">HYE67_001599</name>
</gene>
<dbReference type="AlphaFoldDB" id="A0A7S8CZU0"/>
<reference evidence="1" key="1">
    <citation type="submission" date="2020-11" db="EMBL/GenBank/DDBJ databases">
        <title>The chromosome-scale genome resource for two endophytic Fusarium species: F. culmorum and F. pseudograminearum.</title>
        <authorList>
            <person name="Yuan Z."/>
        </authorList>
    </citation>
    <scope>NUCLEOTIDE SEQUENCE</scope>
    <source>
        <strain evidence="1">Class2-1B</strain>
    </source>
</reference>
<name>A0A7S8CZU0_FUSCU</name>
<accession>A0A7S8CZU0</accession>
<proteinExistence type="predicted"/>
<dbReference type="Proteomes" id="UP000663297">
    <property type="component" value="Chromosome 1"/>
</dbReference>
<evidence type="ECO:0000313" key="1">
    <source>
        <dbReference type="EMBL" id="QPC59368.1"/>
    </source>
</evidence>
<organism evidence="1 2">
    <name type="scientific">Fusarium culmorum</name>
    <dbReference type="NCBI Taxonomy" id="5516"/>
    <lineage>
        <taxon>Eukaryota</taxon>
        <taxon>Fungi</taxon>
        <taxon>Dikarya</taxon>
        <taxon>Ascomycota</taxon>
        <taxon>Pezizomycotina</taxon>
        <taxon>Sordariomycetes</taxon>
        <taxon>Hypocreomycetidae</taxon>
        <taxon>Hypocreales</taxon>
        <taxon>Nectriaceae</taxon>
        <taxon>Fusarium</taxon>
    </lineage>
</organism>
<dbReference type="EMBL" id="CP064747">
    <property type="protein sequence ID" value="QPC59368.1"/>
    <property type="molecule type" value="Genomic_DNA"/>
</dbReference>
<protein>
    <recommendedName>
        <fullName evidence="3">RanBP2-type domain-containing protein</fullName>
    </recommendedName>
</protein>
<evidence type="ECO:0000313" key="2">
    <source>
        <dbReference type="Proteomes" id="UP000663297"/>
    </source>
</evidence>
<evidence type="ECO:0008006" key="3">
    <source>
        <dbReference type="Google" id="ProtNLM"/>
    </source>
</evidence>